<dbReference type="Proteomes" id="UP000828390">
    <property type="component" value="Unassembled WGS sequence"/>
</dbReference>
<dbReference type="AlphaFoldDB" id="A0A9D4E4U5"/>
<accession>A0A9D4E4U5</accession>
<feature type="compositionally biased region" description="Basic and acidic residues" evidence="1">
    <location>
        <begin position="12"/>
        <end position="24"/>
    </location>
</feature>
<keyword evidence="3" id="KW-1185">Reference proteome</keyword>
<organism evidence="2 3">
    <name type="scientific">Dreissena polymorpha</name>
    <name type="common">Zebra mussel</name>
    <name type="synonym">Mytilus polymorpha</name>
    <dbReference type="NCBI Taxonomy" id="45954"/>
    <lineage>
        <taxon>Eukaryota</taxon>
        <taxon>Metazoa</taxon>
        <taxon>Spiralia</taxon>
        <taxon>Lophotrochozoa</taxon>
        <taxon>Mollusca</taxon>
        <taxon>Bivalvia</taxon>
        <taxon>Autobranchia</taxon>
        <taxon>Heteroconchia</taxon>
        <taxon>Euheterodonta</taxon>
        <taxon>Imparidentia</taxon>
        <taxon>Neoheterodontei</taxon>
        <taxon>Myida</taxon>
        <taxon>Dreissenoidea</taxon>
        <taxon>Dreissenidae</taxon>
        <taxon>Dreissena</taxon>
    </lineage>
</organism>
<evidence type="ECO:0000313" key="2">
    <source>
        <dbReference type="EMBL" id="KAH3771782.1"/>
    </source>
</evidence>
<reference evidence="2" key="2">
    <citation type="submission" date="2020-11" db="EMBL/GenBank/DDBJ databases">
        <authorList>
            <person name="McCartney M.A."/>
            <person name="Auch B."/>
            <person name="Kono T."/>
            <person name="Mallez S."/>
            <person name="Becker A."/>
            <person name="Gohl D.M."/>
            <person name="Silverstein K.A.T."/>
            <person name="Koren S."/>
            <person name="Bechman K.B."/>
            <person name="Herman A."/>
            <person name="Abrahante J.E."/>
            <person name="Garbe J."/>
        </authorList>
    </citation>
    <scope>NUCLEOTIDE SEQUENCE</scope>
    <source>
        <strain evidence="2">Duluth1</strain>
        <tissue evidence="2">Whole animal</tissue>
    </source>
</reference>
<dbReference type="EMBL" id="JAIWYP010000009">
    <property type="protein sequence ID" value="KAH3771782.1"/>
    <property type="molecule type" value="Genomic_DNA"/>
</dbReference>
<feature type="region of interest" description="Disordered" evidence="1">
    <location>
        <begin position="1"/>
        <end position="32"/>
    </location>
</feature>
<evidence type="ECO:0000256" key="1">
    <source>
        <dbReference type="SAM" id="MobiDB-lite"/>
    </source>
</evidence>
<comment type="caution">
    <text evidence="2">The sequence shown here is derived from an EMBL/GenBank/DDBJ whole genome shotgun (WGS) entry which is preliminary data.</text>
</comment>
<name>A0A9D4E4U5_DREPO</name>
<evidence type="ECO:0000313" key="3">
    <source>
        <dbReference type="Proteomes" id="UP000828390"/>
    </source>
</evidence>
<protein>
    <submittedName>
        <fullName evidence="2">Uncharacterized protein</fullName>
    </submittedName>
</protein>
<proteinExistence type="predicted"/>
<reference evidence="2" key="1">
    <citation type="journal article" date="2019" name="bioRxiv">
        <title>The Genome of the Zebra Mussel, Dreissena polymorpha: A Resource for Invasive Species Research.</title>
        <authorList>
            <person name="McCartney M.A."/>
            <person name="Auch B."/>
            <person name="Kono T."/>
            <person name="Mallez S."/>
            <person name="Zhang Y."/>
            <person name="Obille A."/>
            <person name="Becker A."/>
            <person name="Abrahante J.E."/>
            <person name="Garbe J."/>
            <person name="Badalamenti J.P."/>
            <person name="Herman A."/>
            <person name="Mangelson H."/>
            <person name="Liachko I."/>
            <person name="Sullivan S."/>
            <person name="Sone E.D."/>
            <person name="Koren S."/>
            <person name="Silverstein K.A.T."/>
            <person name="Beckman K.B."/>
            <person name="Gohl D.M."/>
        </authorList>
    </citation>
    <scope>NUCLEOTIDE SEQUENCE</scope>
    <source>
        <strain evidence="2">Duluth1</strain>
        <tissue evidence="2">Whole animal</tissue>
    </source>
</reference>
<gene>
    <name evidence="2" type="ORF">DPMN_173111</name>
</gene>
<sequence>MEARRVQLVRGPRAEVTDREKRSDFNMPGSTGLQVVHPQEVDISRDAPESCGKDETRRQV</sequence>